<feature type="region of interest" description="Disordered" evidence="1">
    <location>
        <begin position="364"/>
        <end position="491"/>
    </location>
</feature>
<feature type="region of interest" description="Disordered" evidence="1">
    <location>
        <begin position="1"/>
        <end position="38"/>
    </location>
</feature>
<evidence type="ECO:0000313" key="3">
    <source>
        <dbReference type="Proteomes" id="UP001154282"/>
    </source>
</evidence>
<dbReference type="EMBL" id="CAMGYJ010000008">
    <property type="protein sequence ID" value="CAI0461554.1"/>
    <property type="molecule type" value="Genomic_DNA"/>
</dbReference>
<feature type="compositionally biased region" description="Low complexity" evidence="1">
    <location>
        <begin position="90"/>
        <end position="100"/>
    </location>
</feature>
<dbReference type="PANTHER" id="PTHR34057:SF10">
    <property type="entry name" value="TRANSPOSASE, PTTA_EN_SPM, PLANT"/>
    <property type="match status" value="1"/>
</dbReference>
<feature type="compositionally biased region" description="Basic and acidic residues" evidence="1">
    <location>
        <begin position="381"/>
        <end position="390"/>
    </location>
</feature>
<dbReference type="Proteomes" id="UP001154282">
    <property type="component" value="Unassembled WGS sequence"/>
</dbReference>
<accession>A0AAV0NT52</accession>
<feature type="region of interest" description="Disordered" evidence="1">
    <location>
        <begin position="245"/>
        <end position="286"/>
    </location>
</feature>
<feature type="compositionally biased region" description="Basic and acidic residues" evidence="1">
    <location>
        <begin position="260"/>
        <end position="274"/>
    </location>
</feature>
<evidence type="ECO:0000256" key="1">
    <source>
        <dbReference type="SAM" id="MobiDB-lite"/>
    </source>
</evidence>
<feature type="compositionally biased region" description="Basic and acidic residues" evidence="1">
    <location>
        <begin position="1"/>
        <end position="11"/>
    </location>
</feature>
<feature type="compositionally biased region" description="Basic residues" evidence="1">
    <location>
        <begin position="459"/>
        <end position="479"/>
    </location>
</feature>
<keyword evidence="3" id="KW-1185">Reference proteome</keyword>
<comment type="caution">
    <text evidence="2">The sequence shown here is derived from an EMBL/GenBank/DDBJ whole genome shotgun (WGS) entry which is preliminary data.</text>
</comment>
<sequence length="491" mass="55420">MDPDLEIKDQMKVGMEGLPQKESESLPPHGNENSVPCTDKLDDGCCPKEALPENKAEVQQTTEDLEVDIVNCSNSQDVGDVETENDDTSESISSFSSSFETENDLTLTDNEVESYMCRGGHSTSLFDSYGAESQSRRKRLTEHWRRFIRPLMWRCKWIELQLKEFQSQTLKYDRELGEIEQRKTFDRESLVAEGHEAKSKPFSSSNPRMKVLKRKKRKRYEEMNDMTSFMLQNNIISYYEHKKTANDGASMDGDPTLPGEKSKRAGKADPKSAFHQEGWAPLHSKDGVGRDEDILMKIGALQSQVHRLRSRIDVVMRDNPGKFSYLTRLTSPEPDDVLACSENPGSFVENGDRAVRSLYPVEDHIPGIPVSSQGEAASRPHMPETLDRPSDGAPSEIKNEAFVTLNQPARKEIAQAVEDLVTQPEEQKPELPTDVQTASNPIQARAPLLQMHYPGKSLPKSRSRVVTSNKRKRGKRRSGRGGWNRKPSTEK</sequence>
<proteinExistence type="predicted"/>
<organism evidence="2 3">
    <name type="scientific">Linum tenue</name>
    <dbReference type="NCBI Taxonomy" id="586396"/>
    <lineage>
        <taxon>Eukaryota</taxon>
        <taxon>Viridiplantae</taxon>
        <taxon>Streptophyta</taxon>
        <taxon>Embryophyta</taxon>
        <taxon>Tracheophyta</taxon>
        <taxon>Spermatophyta</taxon>
        <taxon>Magnoliopsida</taxon>
        <taxon>eudicotyledons</taxon>
        <taxon>Gunneridae</taxon>
        <taxon>Pentapetalae</taxon>
        <taxon>rosids</taxon>
        <taxon>fabids</taxon>
        <taxon>Malpighiales</taxon>
        <taxon>Linaceae</taxon>
        <taxon>Linum</taxon>
    </lineage>
</organism>
<name>A0AAV0NT52_9ROSI</name>
<reference evidence="2" key="1">
    <citation type="submission" date="2022-08" db="EMBL/GenBank/DDBJ databases">
        <authorList>
            <person name="Gutierrez-Valencia J."/>
        </authorList>
    </citation>
    <scope>NUCLEOTIDE SEQUENCE</scope>
</reference>
<feature type="compositionally biased region" description="Acidic residues" evidence="1">
    <location>
        <begin position="79"/>
        <end position="89"/>
    </location>
</feature>
<gene>
    <name evidence="2" type="ORF">LITE_LOCUS34981</name>
</gene>
<dbReference type="InterPro" id="IPR038745">
    <property type="entry name" value="AT4G37440-like"/>
</dbReference>
<dbReference type="CDD" id="cd11650">
    <property type="entry name" value="AT4G37440_like"/>
    <property type="match status" value="1"/>
</dbReference>
<dbReference type="AlphaFoldDB" id="A0AAV0NT52"/>
<dbReference type="PANTHER" id="PTHR34057">
    <property type="entry name" value="ELONGATION FACTOR"/>
    <property type="match status" value="1"/>
</dbReference>
<feature type="region of interest" description="Disordered" evidence="1">
    <location>
        <begin position="76"/>
        <end position="103"/>
    </location>
</feature>
<evidence type="ECO:0000313" key="2">
    <source>
        <dbReference type="EMBL" id="CAI0461554.1"/>
    </source>
</evidence>
<protein>
    <submittedName>
        <fullName evidence="2">Uncharacterized protein</fullName>
    </submittedName>
</protein>